<dbReference type="InterPro" id="IPR041679">
    <property type="entry name" value="DNA2/NAM7-like_C"/>
</dbReference>
<name>A0A1W9ZKI7_MYCAN</name>
<feature type="domain" description="Swt1-like HEPN" evidence="4">
    <location>
        <begin position="13"/>
        <end position="128"/>
    </location>
</feature>
<evidence type="ECO:0000259" key="4">
    <source>
        <dbReference type="Pfam" id="PF18731"/>
    </source>
</evidence>
<proteinExistence type="predicted"/>
<dbReference type="Pfam" id="PF13086">
    <property type="entry name" value="AAA_11"/>
    <property type="match status" value="1"/>
</dbReference>
<keyword evidence="6" id="KW-0067">ATP-binding</keyword>
<sequence>MSEANYHSVVGEALPILISGLTPFFERVFAQALPPSVHWTEILRRKDAVAGRKVGEYRSGDLSLMLRAMTERLGEFGYPFSRELSRLGQNYASELRDVRNRWAHNEVFTQSEAYRAIDSVELLLRAIGANETAGDVARLKLKTHPPGQDPSTPDQSRPPEQLTVGNAETVRQCPTSAARFASPQTVSEASPPAPARPTARIAIHAISDLSYPMAHCQIPVVDRVTIDGVGQELRGAVLEVDVVSVGGSHGGPRELHVDLAAAKPTILRDINLALDPSSMLTVDDQRPGRIEAVLRDAAGNVIAQASEDVNILAANQWKATPLQLGLEMLATHVQPNAAPINGLMTEVSDRLKAATGRSAIDGYQTESPERVDAIAQAVYDTMRAHDIRYAEPPASWGLNGQKIRTPTEVLEGRLGTCLDTTVTMAAALEQAGINTTLWVLKGHAVLGYWRIDSSLAAVSTTEIIDVVNLVDLGHLRLVETTMLTGSDDSADFAEAVRTARTRHLSGDLTSILGVTDIRQARLSKIFPLPSRTVTSNGEIVVTKYTPPAGPSFAPYQPATSDASTRGQRESVPTRVAKWKNTLLDLSLRNKLINYTDRAGYRLEVPGPAIARFEDTVNDTIRITLLASDAVKEIDVARGIRYGRDLPEKDREVLLADKHSVYVDITSTSYKTKLRYLAYKAKTIVEETGANNLYLTFGMLNWRFDDRELRSPLVLVAVTMSTANRGERYMLALDEAGMSTPNYCLIEKLRVTFGLEIPELVNPTHDASGIDLGATFAAVRHAIARAGLHFRVEETVHLAILQFAKFPLWKDLDNSWKALSRNGLVNHLIYSPDRPFTDPVESSPKVNLDQLGDELPVPADSSQLHAIAEAAAGRTFVLEGPPGTGKSQTITNLLAHAMAAGRRVLFVAEKRAALDVVKKRLEDVGLGELSLDLHDRSSRPATVREQIRAALDLRVSADTDSLRTQIEAAESSRNALDRYARRLHEENAAGMSLYTARTSELAADQDVAPIEVPREIVAGSTPEVLDNVYRIMRNLPEVVDLAQPSADHPWAFIDSLPRAEVDHSEIRLCAIEFDNALAAAVEYGLAIESLGRCSRPADFETWAKLSGAPRHPLSALDILQEGAWKAELESLGAELLRLMENPPEWRLVALLSAVDLDIPAIHEAAVAADSSGFFGRKKRRRAVLEQLSAALVVNPKSVDLKTLTPTIAAIKDSYLVAMDLRNRVARLPAKIIDKPWNPFVPEHATKARRDLAWLRWTTDTLSAQSNDPHIIDLRSYYATQPVGAFADQLSRIAPAWTALATATGADPGRRHKDWSQPRHFISRWWTTRAARRLDDAISIEHWINLLQLLEPLIPVGMSTVRTAILNGEINADDASLAFARGVAVASLAERHEATALGSFNALAHDKTIERYTKSLRAIRRELPRSIPAALVHKRRFDANAASGQIGGLRRQLDRRRGGMSVRGLIENFGDLITQILPCTLISPDSVARFFPARPDLFDIVVFDEASQIRVADAIGAMGRSRSVVVVGDSKQMPPTSFAEANANIEDDENSDQEYFLDEESILTECVGAQVPQQWLSWHYRSQDEALIAFSNQHYYNRRLASFPAPHTTTTAGPVGQGISLVRVDGTFERAGKGKTLRTNRVEADAIVDDIMMRFHNHPDAAPSVGVITFNAQQRDLIENLLRDKADERILHALDEPDGLFVKNLENVQGDERDAILFSVAFSANGKGVVPLNFGPLSKPGGERRLNVAITRARREVVLYASFDPQDLRSEETTQTGTKHLKAYLEMAAHGVDATAHYGGRVPVIDRHRDDIATALRAEGIAVTTDVGLSDFRVDLALADPSEPNRQLVAVLLDGREWRARRTVADRDALPVNVLHDMMRWPAVERVWFPVWLRRREHIITQLKAAVDEARQRRESQKDNPEPARPAISAAPLRQLPPPTRTSVTAKPEAPHGHPMVQVYREWNPGRLGDISVLDDLSNYYARSRVCDAIVSALDAEAPMHPDRLAKLVAAAFELTKVNENRRLSIQRLVPTDYQRNNGESFYWPKGVEPEQWRIARRTPDGVSRPLDHVSLIEIGNAMIVVSEQTGGIEADDLKREALNLLGSRRVTQGVGTRLNHALSAALKRGVLRQNTSGLIVSDV</sequence>
<gene>
    <name evidence="6" type="ORF">BST12_20215</name>
</gene>
<dbReference type="InterPro" id="IPR027417">
    <property type="entry name" value="P-loop_NTPase"/>
</dbReference>
<evidence type="ECO:0000259" key="3">
    <source>
        <dbReference type="Pfam" id="PF13087"/>
    </source>
</evidence>
<keyword evidence="6" id="KW-0378">Hydrolase</keyword>
<keyword evidence="6" id="KW-0347">Helicase</keyword>
<dbReference type="InterPro" id="IPR045055">
    <property type="entry name" value="DNA2/NAM7-like"/>
</dbReference>
<protein>
    <submittedName>
        <fullName evidence="6">DNA helicase</fullName>
    </submittedName>
</protein>
<dbReference type="Proteomes" id="UP000192284">
    <property type="component" value="Unassembled WGS sequence"/>
</dbReference>
<dbReference type="Pfam" id="PF18731">
    <property type="entry name" value="HEPN_Swt1"/>
    <property type="match status" value="1"/>
</dbReference>
<feature type="region of interest" description="Disordered" evidence="1">
    <location>
        <begin position="550"/>
        <end position="571"/>
    </location>
</feature>
<feature type="region of interest" description="Disordered" evidence="1">
    <location>
        <begin position="1905"/>
        <end position="1953"/>
    </location>
</feature>
<dbReference type="SUPFAM" id="SSF52540">
    <property type="entry name" value="P-loop containing nucleoside triphosphate hydrolases"/>
    <property type="match status" value="1"/>
</dbReference>
<keyword evidence="7" id="KW-1185">Reference proteome</keyword>
<dbReference type="GO" id="GO:0004386">
    <property type="term" value="F:helicase activity"/>
    <property type="evidence" value="ECO:0007669"/>
    <property type="project" value="UniProtKB-KW"/>
</dbReference>
<dbReference type="Gene3D" id="3.10.620.30">
    <property type="match status" value="1"/>
</dbReference>
<reference evidence="6 7" key="1">
    <citation type="submission" date="2017-02" db="EMBL/GenBank/DDBJ databases">
        <title>The new phylogeny of genus Mycobacterium.</title>
        <authorList>
            <person name="Tortoli E."/>
            <person name="Trovato A."/>
            <person name="Cirillo D.M."/>
        </authorList>
    </citation>
    <scope>NUCLEOTIDE SEQUENCE [LARGE SCALE GENOMIC DNA]</scope>
    <source>
        <strain evidence="6 7">DSM 45057</strain>
    </source>
</reference>
<evidence type="ECO:0000259" key="2">
    <source>
        <dbReference type="Pfam" id="PF13086"/>
    </source>
</evidence>
<dbReference type="InterPro" id="IPR025103">
    <property type="entry name" value="DUF4011"/>
</dbReference>
<dbReference type="EMBL" id="MVHE01000042">
    <property type="protein sequence ID" value="ORA16945.1"/>
    <property type="molecule type" value="Genomic_DNA"/>
</dbReference>
<evidence type="ECO:0000259" key="5">
    <source>
        <dbReference type="Pfam" id="PF18741"/>
    </source>
</evidence>
<evidence type="ECO:0000256" key="1">
    <source>
        <dbReference type="SAM" id="MobiDB-lite"/>
    </source>
</evidence>
<dbReference type="InterPro" id="IPR049468">
    <property type="entry name" value="Restrct_endonuc-II-like_dom"/>
</dbReference>
<dbReference type="InterPro" id="IPR041650">
    <property type="entry name" value="HEPN_Swt1"/>
</dbReference>
<evidence type="ECO:0000313" key="7">
    <source>
        <dbReference type="Proteomes" id="UP000192284"/>
    </source>
</evidence>
<dbReference type="PANTHER" id="PTHR10887">
    <property type="entry name" value="DNA2/NAM7 HELICASE FAMILY"/>
    <property type="match status" value="1"/>
</dbReference>
<keyword evidence="6" id="KW-0547">Nucleotide-binding</keyword>
<feature type="region of interest" description="Disordered" evidence="1">
    <location>
        <begin position="141"/>
        <end position="161"/>
    </location>
</feature>
<dbReference type="CDD" id="cd18808">
    <property type="entry name" value="SF1_C_Upf1"/>
    <property type="match status" value="1"/>
</dbReference>
<dbReference type="RefSeq" id="WP_083114899.1">
    <property type="nucleotide sequence ID" value="NZ_JACKTS010000021.1"/>
</dbReference>
<dbReference type="PANTHER" id="PTHR10887:SF530">
    <property type="entry name" value="SUPERFAMILY I DNA HELICASES"/>
    <property type="match status" value="1"/>
</dbReference>
<dbReference type="Pfam" id="PF18741">
    <property type="entry name" value="MTES_1575"/>
    <property type="match status" value="1"/>
</dbReference>
<dbReference type="Pfam" id="PF13195">
    <property type="entry name" value="DUF4011"/>
    <property type="match status" value="1"/>
</dbReference>
<dbReference type="Gene3D" id="3.40.50.300">
    <property type="entry name" value="P-loop containing nucleotide triphosphate hydrolases"/>
    <property type="match status" value="3"/>
</dbReference>
<dbReference type="OrthoDB" id="9757917at2"/>
<dbReference type="InterPro" id="IPR041677">
    <property type="entry name" value="DNA2/NAM7_AAA_11"/>
</dbReference>
<feature type="compositionally biased region" description="Basic and acidic residues" evidence="1">
    <location>
        <begin position="1905"/>
        <end position="1920"/>
    </location>
</feature>
<dbReference type="InterPro" id="IPR047187">
    <property type="entry name" value="SF1_C_Upf1"/>
</dbReference>
<accession>A0A1W9ZKI7</accession>
<dbReference type="Pfam" id="PF13087">
    <property type="entry name" value="AAA_12"/>
    <property type="match status" value="1"/>
</dbReference>
<feature type="domain" description="Restriction endonuclease type II-like" evidence="5">
    <location>
        <begin position="1808"/>
        <end position="1904"/>
    </location>
</feature>
<organism evidence="6 7">
    <name type="scientific">Mycobacterium angelicum</name>
    <dbReference type="NCBI Taxonomy" id="470074"/>
    <lineage>
        <taxon>Bacteria</taxon>
        <taxon>Bacillati</taxon>
        <taxon>Actinomycetota</taxon>
        <taxon>Actinomycetes</taxon>
        <taxon>Mycobacteriales</taxon>
        <taxon>Mycobacteriaceae</taxon>
        <taxon>Mycobacterium</taxon>
    </lineage>
</organism>
<evidence type="ECO:0000313" key="6">
    <source>
        <dbReference type="EMBL" id="ORA16945.1"/>
    </source>
</evidence>
<feature type="domain" description="DNA2/NAM7 helicase-like C-terminal" evidence="3">
    <location>
        <begin position="1558"/>
        <end position="1757"/>
    </location>
</feature>
<comment type="caution">
    <text evidence="6">The sequence shown here is derived from an EMBL/GenBank/DDBJ whole genome shotgun (WGS) entry which is preliminary data.</text>
</comment>
<feature type="domain" description="DNA2/NAM7 helicase helicase" evidence="2">
    <location>
        <begin position="859"/>
        <end position="973"/>
    </location>
</feature>